<proteinExistence type="predicted"/>
<accession>A0A1U8N7K4</accession>
<dbReference type="InterPro" id="IPR001584">
    <property type="entry name" value="Integrase_cat-core"/>
</dbReference>
<organism evidence="3 4">
    <name type="scientific">Gossypium hirsutum</name>
    <name type="common">Upland cotton</name>
    <name type="synonym">Gossypium mexicanum</name>
    <dbReference type="NCBI Taxonomy" id="3635"/>
    <lineage>
        <taxon>Eukaryota</taxon>
        <taxon>Viridiplantae</taxon>
        <taxon>Streptophyta</taxon>
        <taxon>Embryophyta</taxon>
        <taxon>Tracheophyta</taxon>
        <taxon>Spermatophyta</taxon>
        <taxon>Magnoliopsida</taxon>
        <taxon>eudicotyledons</taxon>
        <taxon>Gunneridae</taxon>
        <taxon>Pentapetalae</taxon>
        <taxon>rosids</taxon>
        <taxon>malvids</taxon>
        <taxon>Malvales</taxon>
        <taxon>Malvaceae</taxon>
        <taxon>Malvoideae</taxon>
        <taxon>Gossypium</taxon>
    </lineage>
</organism>
<name>A0A1U8N7K4_GOSHI</name>
<dbReference type="RefSeq" id="XP_016735097.1">
    <property type="nucleotide sequence ID" value="XM_016879608.1"/>
</dbReference>
<dbReference type="Pfam" id="PF17921">
    <property type="entry name" value="Integrase_H2C2"/>
    <property type="match status" value="1"/>
</dbReference>
<dbReference type="SUPFAM" id="SSF53098">
    <property type="entry name" value="Ribonuclease H-like"/>
    <property type="match status" value="1"/>
</dbReference>
<evidence type="ECO:0000259" key="2">
    <source>
        <dbReference type="PROSITE" id="PS50994"/>
    </source>
</evidence>
<feature type="coiled-coil region" evidence="1">
    <location>
        <begin position="85"/>
        <end position="112"/>
    </location>
</feature>
<dbReference type="PANTHER" id="PTHR37984:SF5">
    <property type="entry name" value="PROTEIN NYNRIN-LIKE"/>
    <property type="match status" value="1"/>
</dbReference>
<evidence type="ECO:0000256" key="1">
    <source>
        <dbReference type="SAM" id="Coils"/>
    </source>
</evidence>
<dbReference type="InterPro" id="IPR012337">
    <property type="entry name" value="RNaseH-like_sf"/>
</dbReference>
<keyword evidence="3" id="KW-1185">Reference proteome</keyword>
<reference evidence="4" key="2">
    <citation type="submission" date="2025-08" db="UniProtKB">
        <authorList>
            <consortium name="RefSeq"/>
        </authorList>
    </citation>
    <scope>IDENTIFICATION</scope>
</reference>
<dbReference type="AlphaFoldDB" id="A0A1U8N7K4"/>
<dbReference type="GO" id="GO:0003676">
    <property type="term" value="F:nucleic acid binding"/>
    <property type="evidence" value="ECO:0007669"/>
    <property type="project" value="InterPro"/>
</dbReference>
<evidence type="ECO:0000313" key="3">
    <source>
        <dbReference type="Proteomes" id="UP000818029"/>
    </source>
</evidence>
<sequence length="295" mass="34135">MVMIEERQDYLSNVISTLTTEHLVRKGCEAYLAFVFDSGSEKPSVIDIQTVKDFLDIFPDELLITLEKNQNWGLKIEKLARKLQREAIRDELRQLRSSLKENQQDHEDYKEQEGLIVFKGRIVVPNEIAFRTLLMREFLDSKTGGHAGINRTYQRIAAYFFWLPKSYRKETVLVFVGPLSKYAHFSSLPKKFDSKIVARVLVQGVVKLHGILKSLVSDRHRVFTSDIWTKMARLQGTELCMSSAYYPQTDGQTEALNRCLEMYLRVWPMKIKVNRNNTCLGQNTGITQHIKAQQA</sequence>
<evidence type="ECO:0000313" key="4">
    <source>
        <dbReference type="RefSeq" id="XP_016735097.1"/>
    </source>
</evidence>
<reference evidence="3" key="1">
    <citation type="journal article" date="2020" name="Nat. Genet.">
        <title>Genomic diversifications of five Gossypium allopolyploid species and their impact on cotton improvement.</title>
        <authorList>
            <person name="Chen Z.J."/>
            <person name="Sreedasyam A."/>
            <person name="Ando A."/>
            <person name="Song Q."/>
            <person name="De Santiago L.M."/>
            <person name="Hulse-Kemp A.M."/>
            <person name="Ding M."/>
            <person name="Ye W."/>
            <person name="Kirkbride R.C."/>
            <person name="Jenkins J."/>
            <person name="Plott C."/>
            <person name="Lovell J."/>
            <person name="Lin Y.M."/>
            <person name="Vaughn R."/>
            <person name="Liu B."/>
            <person name="Simpson S."/>
            <person name="Scheffler B.E."/>
            <person name="Wen L."/>
            <person name="Saski C.A."/>
            <person name="Grover C.E."/>
            <person name="Hu G."/>
            <person name="Conover J.L."/>
            <person name="Carlson J.W."/>
            <person name="Shu S."/>
            <person name="Boston L.B."/>
            <person name="Williams M."/>
            <person name="Peterson D.G."/>
            <person name="McGee K."/>
            <person name="Jones D.C."/>
            <person name="Wendel J.F."/>
            <person name="Stelly D.M."/>
            <person name="Grimwood J."/>
            <person name="Schmutz J."/>
        </authorList>
    </citation>
    <scope>NUCLEOTIDE SEQUENCE [LARGE SCALE GENOMIC DNA]</scope>
    <source>
        <strain evidence="3">cv. TM-1</strain>
    </source>
</reference>
<dbReference type="PaxDb" id="3635-A0A1U8N7K4"/>
<dbReference type="InterPro" id="IPR041588">
    <property type="entry name" value="Integrase_H2C2"/>
</dbReference>
<dbReference type="InterPro" id="IPR036397">
    <property type="entry name" value="RNaseH_sf"/>
</dbReference>
<dbReference type="Gene3D" id="3.30.420.10">
    <property type="entry name" value="Ribonuclease H-like superfamily/Ribonuclease H"/>
    <property type="match status" value="1"/>
</dbReference>
<keyword evidence="1" id="KW-0175">Coiled coil</keyword>
<gene>
    <name evidence="4" type="primary">LOC107945524</name>
</gene>
<dbReference type="InterPro" id="IPR050951">
    <property type="entry name" value="Retrovirus_Pol_polyprotein"/>
</dbReference>
<dbReference type="KEGG" id="ghi:107945524"/>
<dbReference type="SMR" id="A0A1U8N7K4"/>
<feature type="domain" description="Integrase catalytic" evidence="2">
    <location>
        <begin position="144"/>
        <end position="265"/>
    </location>
</feature>
<dbReference type="PROSITE" id="PS50994">
    <property type="entry name" value="INTEGRASE"/>
    <property type="match status" value="1"/>
</dbReference>
<dbReference type="STRING" id="3635.A0A1U8N7K4"/>
<dbReference type="GO" id="GO:0015074">
    <property type="term" value="P:DNA integration"/>
    <property type="evidence" value="ECO:0007669"/>
    <property type="project" value="InterPro"/>
</dbReference>
<protein>
    <recommendedName>
        <fullName evidence="2">Integrase catalytic domain-containing protein</fullName>
    </recommendedName>
</protein>
<dbReference type="PANTHER" id="PTHR37984">
    <property type="entry name" value="PROTEIN CBG26694"/>
    <property type="match status" value="1"/>
</dbReference>
<dbReference type="GeneID" id="107945524"/>
<dbReference type="Proteomes" id="UP000818029">
    <property type="component" value="Chromosome A08"/>
</dbReference>